<evidence type="ECO:0000256" key="2">
    <source>
        <dbReference type="ARBA" id="ARBA00022737"/>
    </source>
</evidence>
<dbReference type="Gene3D" id="3.80.10.10">
    <property type="entry name" value="Ribonuclease Inhibitor"/>
    <property type="match status" value="1"/>
</dbReference>
<keyword evidence="2" id="KW-0677">Repeat</keyword>
<keyword evidence="1" id="KW-0433">Leucine-rich repeat</keyword>
<dbReference type="Proteomes" id="UP001642409">
    <property type="component" value="Unassembled WGS sequence"/>
</dbReference>
<dbReference type="InterPro" id="IPR050836">
    <property type="entry name" value="SDS22/Internalin_LRR"/>
</dbReference>
<dbReference type="PANTHER" id="PTHR46652">
    <property type="entry name" value="LEUCINE-RICH REPEAT AND IQ DOMAIN-CONTAINING PROTEIN 1-RELATED"/>
    <property type="match status" value="1"/>
</dbReference>
<proteinExistence type="predicted"/>
<dbReference type="SMART" id="SM00365">
    <property type="entry name" value="LRR_SD22"/>
    <property type="match status" value="4"/>
</dbReference>
<dbReference type="PANTHER" id="PTHR46652:SF3">
    <property type="entry name" value="LEUCINE-RICH REPEAT-CONTAINING PROTEIN 9"/>
    <property type="match status" value="1"/>
</dbReference>
<keyword evidence="4" id="KW-1185">Reference proteome</keyword>
<evidence type="ECO:0000313" key="4">
    <source>
        <dbReference type="Proteomes" id="UP001642409"/>
    </source>
</evidence>
<reference evidence="3 4" key="1">
    <citation type="submission" date="2024-07" db="EMBL/GenBank/DDBJ databases">
        <authorList>
            <person name="Akdeniz Z."/>
        </authorList>
    </citation>
    <scope>NUCLEOTIDE SEQUENCE [LARGE SCALE GENOMIC DNA]</scope>
</reference>
<dbReference type="InterPro" id="IPR025875">
    <property type="entry name" value="Leu-rich_rpt_4"/>
</dbReference>
<comment type="caution">
    <text evidence="3">The sequence shown here is derived from an EMBL/GenBank/DDBJ whole genome shotgun (WGS) entry which is preliminary data.</text>
</comment>
<evidence type="ECO:0000313" key="3">
    <source>
        <dbReference type="EMBL" id="CAL5970183.1"/>
    </source>
</evidence>
<dbReference type="InterPro" id="IPR032675">
    <property type="entry name" value="LRR_dom_sf"/>
</dbReference>
<protein>
    <submittedName>
        <fullName evidence="3">ABC_transporter substrate-binding protein</fullName>
    </submittedName>
</protein>
<dbReference type="Pfam" id="PF12799">
    <property type="entry name" value="LRR_4"/>
    <property type="match status" value="1"/>
</dbReference>
<dbReference type="EMBL" id="CAXDID020000001">
    <property type="protein sequence ID" value="CAL5970183.1"/>
    <property type="molecule type" value="Genomic_DNA"/>
</dbReference>
<accession>A0ABP1GFY3</accession>
<dbReference type="InterPro" id="IPR001611">
    <property type="entry name" value="Leu-rich_rpt"/>
</dbReference>
<gene>
    <name evidence="3" type="ORF">HINF_LOCUS123</name>
</gene>
<dbReference type="PROSITE" id="PS51450">
    <property type="entry name" value="LRR"/>
    <property type="match status" value="4"/>
</dbReference>
<sequence length="312" mass="36830">MEEQIEHDRRAIEMYKAKIVNQYLILNKSEIQNDNIESIQFVDELPINELKLICLSDIRFDHVPSKLTKLHFVSCVQANFTGLEQMRQLTFLRIYSNMPSLQHVNFLNTLVNLIKLDLSANKIKDLSSVKNLIELKEIDLSFNKIEDISPLRKLVKTEILNLQSNKIVDINPLKFLKELKELYLQKNLLFTVKPLQFLQKLTVCDVNQNMIQDLSIYNLYKQSINVIQFNLNYKDLLKEMYNQLKPTKQQQLFSLKIKIVNEQQEQKLTSKLYITQLLTQARQILDFSQQSHIHWTHNVISLVHTLFQNDCQ</sequence>
<name>A0ABP1GFY3_9EUKA</name>
<evidence type="ECO:0000256" key="1">
    <source>
        <dbReference type="ARBA" id="ARBA00022614"/>
    </source>
</evidence>
<dbReference type="SUPFAM" id="SSF52075">
    <property type="entry name" value="Outer arm dynein light chain 1"/>
    <property type="match status" value="1"/>
</dbReference>
<organism evidence="3 4">
    <name type="scientific">Hexamita inflata</name>
    <dbReference type="NCBI Taxonomy" id="28002"/>
    <lineage>
        <taxon>Eukaryota</taxon>
        <taxon>Metamonada</taxon>
        <taxon>Diplomonadida</taxon>
        <taxon>Hexamitidae</taxon>
        <taxon>Hexamitinae</taxon>
        <taxon>Hexamita</taxon>
    </lineage>
</organism>